<evidence type="ECO:0000313" key="2">
    <source>
        <dbReference type="EMBL" id="ANV98137.1"/>
    </source>
</evidence>
<dbReference type="OrthoDB" id="5372407at2"/>
<dbReference type="Gene3D" id="3.30.70.270">
    <property type="match status" value="1"/>
</dbReference>
<organism evidence="2 3">
    <name type="scientific">Helicobacter enhydrae</name>
    <dbReference type="NCBI Taxonomy" id="222136"/>
    <lineage>
        <taxon>Bacteria</taxon>
        <taxon>Pseudomonadati</taxon>
        <taxon>Campylobacterota</taxon>
        <taxon>Epsilonproteobacteria</taxon>
        <taxon>Campylobacterales</taxon>
        <taxon>Helicobacteraceae</taxon>
        <taxon>Helicobacter</taxon>
    </lineage>
</organism>
<dbReference type="InterPro" id="IPR029787">
    <property type="entry name" value="Nucleotide_cyclase"/>
</dbReference>
<gene>
    <name evidence="2" type="ORF">BBW65_04680</name>
</gene>
<keyword evidence="3" id="KW-1185">Reference proteome</keyword>
<dbReference type="Proteomes" id="UP000092884">
    <property type="component" value="Chromosome"/>
</dbReference>
<dbReference type="InterPro" id="IPR043128">
    <property type="entry name" value="Rev_trsase/Diguanyl_cyclase"/>
</dbReference>
<proteinExistence type="predicted"/>
<evidence type="ECO:0000313" key="3">
    <source>
        <dbReference type="Proteomes" id="UP000092884"/>
    </source>
</evidence>
<dbReference type="KEGG" id="het:BBW65_04680"/>
<dbReference type="RefSeq" id="WP_066340428.1">
    <property type="nucleotide sequence ID" value="NZ_CP016503.1"/>
</dbReference>
<accession>A0A1B1U5S0</accession>
<dbReference type="AlphaFoldDB" id="A0A1B1U5S0"/>
<name>A0A1B1U5S0_9HELI</name>
<protein>
    <recommendedName>
        <fullName evidence="4">GGDEF domain-containing protein</fullName>
    </recommendedName>
</protein>
<evidence type="ECO:0000256" key="1">
    <source>
        <dbReference type="SAM" id="MobiDB-lite"/>
    </source>
</evidence>
<feature type="region of interest" description="Disordered" evidence="1">
    <location>
        <begin position="1"/>
        <end position="20"/>
    </location>
</feature>
<evidence type="ECO:0008006" key="4">
    <source>
        <dbReference type="Google" id="ProtNLM"/>
    </source>
</evidence>
<reference evidence="3" key="1">
    <citation type="submission" date="2016-07" db="EMBL/GenBank/DDBJ databases">
        <authorList>
            <person name="Florea S."/>
            <person name="Webb J.S."/>
            <person name="Jaromczyk J."/>
            <person name="Schardl C.L."/>
        </authorList>
    </citation>
    <scope>NUCLEOTIDE SEQUENCE [LARGE SCALE GENOMIC DNA]</scope>
    <source>
        <strain evidence="3">MIT 01-6242</strain>
    </source>
</reference>
<sequence>MSQADKNFLGEIEEDTRQKNEKIAHKTNEIAKNVISELEKQDIPLFPQNFEAYFDKLANDTDDPEYKEFIQKIASLTHESETRLLEFEISVRDGFKNMKSILEITKDIYQNLILAQQIVQKRSDAILAIENPSTFQNAVQLFVQDLENVQKNTQDQLMQMREVFERIAKNIQAVNENTLYDTQYGVYNKRYFVSLCMREKELLDQISKSSTFVAFGFSKHFLLDLKSKEFVKIAIRSAAKLFLKYLKGKEPICYYGNGRFVVFVKYIESAEVVKKMQEILDSAKESSIFLNGDEVKLKMCAGVFTSTNVCGVQECIANANRLLDEAFCEERDYKAEERM</sequence>
<dbReference type="EMBL" id="CP016503">
    <property type="protein sequence ID" value="ANV98137.1"/>
    <property type="molecule type" value="Genomic_DNA"/>
</dbReference>
<dbReference type="STRING" id="222136.BBW65_04680"/>
<dbReference type="SUPFAM" id="SSF55073">
    <property type="entry name" value="Nucleotide cyclase"/>
    <property type="match status" value="1"/>
</dbReference>